<dbReference type="Gene3D" id="1.10.287.950">
    <property type="entry name" value="Methyl-accepting chemotaxis protein"/>
    <property type="match status" value="1"/>
</dbReference>
<comment type="similarity">
    <text evidence="2">Belongs to the methyl-accepting chemotaxis (MCP) protein family.</text>
</comment>
<proteinExistence type="inferred from homology"/>
<evidence type="ECO:0000256" key="2">
    <source>
        <dbReference type="ARBA" id="ARBA00029447"/>
    </source>
</evidence>
<dbReference type="GO" id="GO:0004888">
    <property type="term" value="F:transmembrane signaling receptor activity"/>
    <property type="evidence" value="ECO:0007669"/>
    <property type="project" value="TreeGrafter"/>
</dbReference>
<evidence type="ECO:0000313" key="5">
    <source>
        <dbReference type="Proteomes" id="UP000484015"/>
    </source>
</evidence>
<organism evidence="4 5">
    <name type="scientific">Pseudoduganella ginsengisoli</name>
    <dbReference type="NCBI Taxonomy" id="1462440"/>
    <lineage>
        <taxon>Bacteria</taxon>
        <taxon>Pseudomonadati</taxon>
        <taxon>Pseudomonadota</taxon>
        <taxon>Betaproteobacteria</taxon>
        <taxon>Burkholderiales</taxon>
        <taxon>Oxalobacteraceae</taxon>
        <taxon>Telluria group</taxon>
        <taxon>Pseudoduganella</taxon>
    </lineage>
</organism>
<dbReference type="GO" id="GO:0005886">
    <property type="term" value="C:plasma membrane"/>
    <property type="evidence" value="ECO:0007669"/>
    <property type="project" value="TreeGrafter"/>
</dbReference>
<dbReference type="EMBL" id="WNLA01000004">
    <property type="protein sequence ID" value="MTW02417.1"/>
    <property type="molecule type" value="Genomic_DNA"/>
</dbReference>
<dbReference type="Proteomes" id="UP000484015">
    <property type="component" value="Unassembled WGS sequence"/>
</dbReference>
<evidence type="ECO:0008006" key="6">
    <source>
        <dbReference type="Google" id="ProtNLM"/>
    </source>
</evidence>
<evidence type="ECO:0000256" key="1">
    <source>
        <dbReference type="ARBA" id="ARBA00022481"/>
    </source>
</evidence>
<reference evidence="4 5" key="1">
    <citation type="submission" date="2019-11" db="EMBL/GenBank/DDBJ databases">
        <title>Type strains purchased from KCTC, JCM and DSMZ.</title>
        <authorList>
            <person name="Lu H."/>
        </authorList>
    </citation>
    <scope>NUCLEOTIDE SEQUENCE [LARGE SCALE GENOMIC DNA]</scope>
    <source>
        <strain evidence="4 5">KCTC 42409</strain>
    </source>
</reference>
<dbReference type="OrthoDB" id="8555762at2"/>
<dbReference type="InterPro" id="IPR051310">
    <property type="entry name" value="MCP_chemotaxis"/>
</dbReference>
<dbReference type="PANTHER" id="PTHR43531">
    <property type="entry name" value="PROTEIN ICFG"/>
    <property type="match status" value="1"/>
</dbReference>
<dbReference type="SUPFAM" id="SSF58104">
    <property type="entry name" value="Methyl-accepting chemotaxis protein (MCP) signaling domain"/>
    <property type="match status" value="1"/>
</dbReference>
<keyword evidence="5" id="KW-1185">Reference proteome</keyword>
<dbReference type="GO" id="GO:0006935">
    <property type="term" value="P:chemotaxis"/>
    <property type="evidence" value="ECO:0007669"/>
    <property type="project" value="TreeGrafter"/>
</dbReference>
<gene>
    <name evidence="4" type="ORF">GM668_10025</name>
</gene>
<accession>A0A6L6PXY4</accession>
<name>A0A6L6PXY4_9BURK</name>
<sequence length="130" mass="13458">MRSIVHSVQQVSSVMNEIAAASREQEVGIEQINQAVSEMDTVTQQNAALVEEAAAATDSLREMAAHLSTTVSVFNLGAVPAAAAAAGPARAKANAKPPLRLVAEKLPTAGKPAAGRKGRAPAELAEWESF</sequence>
<comment type="caution">
    <text evidence="4">The sequence shown here is derived from an EMBL/GenBank/DDBJ whole genome shotgun (WGS) entry which is preliminary data.</text>
</comment>
<evidence type="ECO:0000256" key="3">
    <source>
        <dbReference type="SAM" id="MobiDB-lite"/>
    </source>
</evidence>
<dbReference type="PANTHER" id="PTHR43531:SF14">
    <property type="entry name" value="METHYL-ACCEPTING CHEMOTAXIS PROTEIN I-RELATED"/>
    <property type="match status" value="1"/>
</dbReference>
<evidence type="ECO:0000313" key="4">
    <source>
        <dbReference type="EMBL" id="MTW02417.1"/>
    </source>
</evidence>
<feature type="region of interest" description="Disordered" evidence="3">
    <location>
        <begin position="106"/>
        <end position="130"/>
    </location>
</feature>
<keyword evidence="1" id="KW-0488">Methylation</keyword>
<dbReference type="AlphaFoldDB" id="A0A6L6PXY4"/>
<protein>
    <recommendedName>
        <fullName evidence="6">Methyl-accepting transducer domain-containing protein</fullName>
    </recommendedName>
</protein>